<keyword evidence="1" id="KW-0472">Membrane</keyword>
<feature type="transmembrane region" description="Helical" evidence="1">
    <location>
        <begin position="34"/>
        <end position="56"/>
    </location>
</feature>
<accession>A0A4Q7UXB8</accession>
<dbReference type="Proteomes" id="UP000291591">
    <property type="component" value="Unassembled WGS sequence"/>
</dbReference>
<keyword evidence="1" id="KW-0812">Transmembrane</keyword>
<keyword evidence="1" id="KW-1133">Transmembrane helix</keyword>
<sequence>MNERFRNALIAGLLAAVVWMIIATLVGLAGGSVVGWGIGLLVVGFVGTFVIESAIVRSRAGRR</sequence>
<dbReference type="RefSeq" id="WP_130290918.1">
    <property type="nucleotide sequence ID" value="NZ_SHKL01000001.1"/>
</dbReference>
<dbReference type="AlphaFoldDB" id="A0A4Q7UXB8"/>
<dbReference type="EMBL" id="SHKL01000001">
    <property type="protein sequence ID" value="RZT86652.1"/>
    <property type="molecule type" value="Genomic_DNA"/>
</dbReference>
<organism evidence="2 3">
    <name type="scientific">Pseudonocardia sediminis</name>
    <dbReference type="NCBI Taxonomy" id="1397368"/>
    <lineage>
        <taxon>Bacteria</taxon>
        <taxon>Bacillati</taxon>
        <taxon>Actinomycetota</taxon>
        <taxon>Actinomycetes</taxon>
        <taxon>Pseudonocardiales</taxon>
        <taxon>Pseudonocardiaceae</taxon>
        <taxon>Pseudonocardia</taxon>
    </lineage>
</organism>
<keyword evidence="3" id="KW-1185">Reference proteome</keyword>
<feature type="transmembrane region" description="Helical" evidence="1">
    <location>
        <begin position="7"/>
        <end position="28"/>
    </location>
</feature>
<name>A0A4Q7UXB8_PSEST</name>
<reference evidence="2 3" key="1">
    <citation type="submission" date="2019-02" db="EMBL/GenBank/DDBJ databases">
        <title>Sequencing the genomes of 1000 actinobacteria strains.</title>
        <authorList>
            <person name="Klenk H.-P."/>
        </authorList>
    </citation>
    <scope>NUCLEOTIDE SEQUENCE [LARGE SCALE GENOMIC DNA]</scope>
    <source>
        <strain evidence="2 3">DSM 45779</strain>
    </source>
</reference>
<evidence type="ECO:0000256" key="1">
    <source>
        <dbReference type="SAM" id="Phobius"/>
    </source>
</evidence>
<comment type="caution">
    <text evidence="2">The sequence shown here is derived from an EMBL/GenBank/DDBJ whole genome shotgun (WGS) entry which is preliminary data.</text>
</comment>
<evidence type="ECO:0000313" key="2">
    <source>
        <dbReference type="EMBL" id="RZT86652.1"/>
    </source>
</evidence>
<evidence type="ECO:0000313" key="3">
    <source>
        <dbReference type="Proteomes" id="UP000291591"/>
    </source>
</evidence>
<protein>
    <submittedName>
        <fullName evidence="2">Uncharacterized protein</fullName>
    </submittedName>
</protein>
<proteinExistence type="predicted"/>
<gene>
    <name evidence="2" type="ORF">EV383_3549</name>
</gene>